<name>A0A143C1E4_9ACTN</name>
<dbReference type="EMBL" id="CP015098">
    <property type="protein sequence ID" value="AMW11307.1"/>
    <property type="molecule type" value="Genomic_DNA"/>
</dbReference>
<gene>
    <name evidence="2" type="ORF">A4E84_18430</name>
</gene>
<feature type="domain" description="DUF4240" evidence="1">
    <location>
        <begin position="1"/>
        <end position="135"/>
    </location>
</feature>
<dbReference type="InterPro" id="IPR025334">
    <property type="entry name" value="DUF4240"/>
</dbReference>
<evidence type="ECO:0000313" key="2">
    <source>
        <dbReference type="EMBL" id="AMW11307.1"/>
    </source>
</evidence>
<protein>
    <submittedName>
        <fullName evidence="2">Molybdenum metabolism regulator</fullName>
    </submittedName>
</protein>
<sequence>MDIDSFWKLIEECRRQTRGRDERLTWLRDELSRRPLTEIVQFQVRLDEVTHEAFTWDLWAAAERIFGGWCSDDGFCYFGLWMVGIGREAFVRAVIDPDSLADTPEVQCLVGRPRELWNDDWPEWESLDYVAMEAYGLLTRADDDCGDAFHETVEAEEGAVGGNRGPRGEQWDVRCEDEAMRKLPRLSAMFPLRPLVR</sequence>
<dbReference type="AlphaFoldDB" id="A0A143C1E4"/>
<proteinExistence type="predicted"/>
<dbReference type="Pfam" id="PF14024">
    <property type="entry name" value="DUF4240"/>
    <property type="match status" value="1"/>
</dbReference>
<evidence type="ECO:0000313" key="3">
    <source>
        <dbReference type="Proteomes" id="UP000076096"/>
    </source>
</evidence>
<dbReference type="STRING" id="1783515.A4E84_18430"/>
<dbReference type="KEGG" id="stsi:A4E84_18430"/>
<dbReference type="RefSeq" id="WP_062927642.1">
    <property type="nucleotide sequence ID" value="NZ_CP015098.1"/>
</dbReference>
<reference evidence="3" key="1">
    <citation type="submission" date="2016-04" db="EMBL/GenBank/DDBJ databases">
        <authorList>
            <person name="Zhang B."/>
        </authorList>
    </citation>
    <scope>NUCLEOTIDE SEQUENCE [LARGE SCALE GENOMIC DNA]</scope>
    <source>
        <strain evidence="3">S10</strain>
    </source>
</reference>
<organism evidence="2 3">
    <name type="scientific">Streptomyces qaidamensis</name>
    <dbReference type="NCBI Taxonomy" id="1783515"/>
    <lineage>
        <taxon>Bacteria</taxon>
        <taxon>Bacillati</taxon>
        <taxon>Actinomycetota</taxon>
        <taxon>Actinomycetes</taxon>
        <taxon>Kitasatosporales</taxon>
        <taxon>Streptomycetaceae</taxon>
        <taxon>Streptomyces</taxon>
        <taxon>Streptomyces aurantiacus group</taxon>
    </lineage>
</organism>
<evidence type="ECO:0000259" key="1">
    <source>
        <dbReference type="Pfam" id="PF14024"/>
    </source>
</evidence>
<accession>A0A143C1E4</accession>
<keyword evidence="3" id="KW-1185">Reference proteome</keyword>
<dbReference type="Proteomes" id="UP000076096">
    <property type="component" value="Chromosome"/>
</dbReference>